<reference evidence="3 4" key="1">
    <citation type="submission" date="2019-03" db="EMBL/GenBank/DDBJ databases">
        <title>Genome sequence of Sphingomonas sp. 17J27-24.</title>
        <authorList>
            <person name="Kim M."/>
            <person name="Maeng S."/>
            <person name="Sathiyaraj S."/>
        </authorList>
    </citation>
    <scope>NUCLEOTIDE SEQUENCE [LARGE SCALE GENOMIC DNA]</scope>
    <source>
        <strain evidence="3 4">17J27-24</strain>
    </source>
</reference>
<evidence type="ECO:0000259" key="2">
    <source>
        <dbReference type="Pfam" id="PF13699"/>
    </source>
</evidence>
<comment type="caution">
    <text evidence="3">The sequence shown here is derived from an EMBL/GenBank/DDBJ whole genome shotgun (WGS) entry which is preliminary data.</text>
</comment>
<gene>
    <name evidence="3" type="ORF">E2493_17550</name>
</gene>
<dbReference type="RefSeq" id="WP_135089510.1">
    <property type="nucleotide sequence ID" value="NZ_SPDV01000045.1"/>
</dbReference>
<dbReference type="Proteomes" id="UP000298213">
    <property type="component" value="Unassembled WGS sequence"/>
</dbReference>
<evidence type="ECO:0000256" key="1">
    <source>
        <dbReference type="SAM" id="MobiDB-lite"/>
    </source>
</evidence>
<evidence type="ECO:0000313" key="3">
    <source>
        <dbReference type="EMBL" id="TFI56931.1"/>
    </source>
</evidence>
<evidence type="ECO:0000313" key="4">
    <source>
        <dbReference type="Proteomes" id="UP000298213"/>
    </source>
</evidence>
<proteinExistence type="predicted"/>
<dbReference type="EMBL" id="SPDV01000045">
    <property type="protein sequence ID" value="TFI56931.1"/>
    <property type="molecule type" value="Genomic_DNA"/>
</dbReference>
<feature type="domain" description="eCIS core" evidence="2">
    <location>
        <begin position="80"/>
        <end position="155"/>
    </location>
</feature>
<dbReference type="InterPro" id="IPR025295">
    <property type="entry name" value="eCIS_core_dom"/>
</dbReference>
<accession>A0A4Y8ZLP9</accession>
<sequence>MTRLSVERAPALTPAPVVVNRRCTACGNESTQAECPECAGEDRDPEQLDEQEFSVSPCGGPSKDVAPGIVHDVIEGAGAPLTARERSFFEPRLGHDFSRVRVHSDMRAAEAARAVDADAFTVGRHVVLGGRHRDGLARHNVLAHELAHVVQQSGGAAPPRGELRIAAPDHATEREADAVAHAVARAVPAAPHERSDQQVARQSGGGLVPSSCPCCITGLSIANITRIDNATHMGHSFDLQIAMDRPSSGPAGECVLEWWEKTDVPAIPGHPPNTWTDMFANFPTSPTFAPWHNRGTTCSSSQGVTINDPPSLGKRAGRTVTRTLEFRLVVNSMPASSDSGCAEASKQVTAKQVLVMTSGTPDWTASSFTTP</sequence>
<dbReference type="Pfam" id="PF13699">
    <property type="entry name" value="eCIS_core"/>
    <property type="match status" value="1"/>
</dbReference>
<name>A0A4Y8ZLP9_9SPHN</name>
<organism evidence="3 4">
    <name type="scientific">Sphingomonas parva</name>
    <dbReference type="NCBI Taxonomy" id="2555898"/>
    <lineage>
        <taxon>Bacteria</taxon>
        <taxon>Pseudomonadati</taxon>
        <taxon>Pseudomonadota</taxon>
        <taxon>Alphaproteobacteria</taxon>
        <taxon>Sphingomonadales</taxon>
        <taxon>Sphingomonadaceae</taxon>
        <taxon>Sphingomonas</taxon>
    </lineage>
</organism>
<keyword evidence="4" id="KW-1185">Reference proteome</keyword>
<protein>
    <submittedName>
        <fullName evidence="3">DUF4157 domain-containing protein</fullName>
    </submittedName>
</protein>
<feature type="region of interest" description="Disordered" evidence="1">
    <location>
        <begin position="34"/>
        <end position="61"/>
    </location>
</feature>
<dbReference type="OrthoDB" id="7387101at2"/>
<dbReference type="AlphaFoldDB" id="A0A4Y8ZLP9"/>